<evidence type="ECO:0000313" key="1">
    <source>
        <dbReference type="EMBL" id="OLV17160.1"/>
    </source>
</evidence>
<protein>
    <submittedName>
        <fullName evidence="1">Uncharacterized protein</fullName>
    </submittedName>
</protein>
<keyword evidence="2" id="KW-1185">Reference proteome</keyword>
<proteinExistence type="predicted"/>
<dbReference type="AlphaFoldDB" id="A0A1U7NW77"/>
<dbReference type="Proteomes" id="UP000186607">
    <property type="component" value="Unassembled WGS sequence"/>
</dbReference>
<comment type="caution">
    <text evidence="1">The sequence shown here is derived from an EMBL/GenBank/DDBJ whole genome shotgun (WGS) entry which is preliminary data.</text>
</comment>
<name>A0A1U7NW77_9DEIO</name>
<organism evidence="1 2">
    <name type="scientific">Deinococcus marmoris</name>
    <dbReference type="NCBI Taxonomy" id="249408"/>
    <lineage>
        <taxon>Bacteria</taxon>
        <taxon>Thermotogati</taxon>
        <taxon>Deinococcota</taxon>
        <taxon>Deinococci</taxon>
        <taxon>Deinococcales</taxon>
        <taxon>Deinococcaceae</taxon>
        <taxon>Deinococcus</taxon>
    </lineage>
</organism>
<reference evidence="1 2" key="1">
    <citation type="submission" date="2017-01" db="EMBL/GenBank/DDBJ databases">
        <title>Genome Analysis of Deinococcus marmoris KOPRI26562.</title>
        <authorList>
            <person name="Kim J.H."/>
            <person name="Oh H.-M."/>
        </authorList>
    </citation>
    <scope>NUCLEOTIDE SEQUENCE [LARGE SCALE GENOMIC DNA]</scope>
    <source>
        <strain evidence="1 2">KOPRI26562</strain>
    </source>
</reference>
<sequence length="68" mass="7603">MFQKRDGAFRILTGQRAFEFPKNQVLLAADGFADFFNPFALNAAQQIVGPDAKQLFRLTFAGPLQKVL</sequence>
<gene>
    <name evidence="1" type="ORF">BOO71_0009670</name>
</gene>
<dbReference type="EMBL" id="MSTI01000113">
    <property type="protein sequence ID" value="OLV17160.1"/>
    <property type="molecule type" value="Genomic_DNA"/>
</dbReference>
<accession>A0A1U7NW77</accession>
<evidence type="ECO:0000313" key="2">
    <source>
        <dbReference type="Proteomes" id="UP000186607"/>
    </source>
</evidence>